<accession>A0AAE8MY54</accession>
<evidence type="ECO:0000313" key="1">
    <source>
        <dbReference type="EMBL" id="SPO02906.1"/>
    </source>
</evidence>
<gene>
    <name evidence="1" type="ORF">DNG_05584</name>
</gene>
<sequence>MPYSGEGPER</sequence>
<dbReference type="Proteomes" id="UP001187682">
    <property type="component" value="Unassembled WGS sequence"/>
</dbReference>
<organism evidence="1 2">
    <name type="scientific">Cephalotrichum gorgonifer</name>
    <dbReference type="NCBI Taxonomy" id="2041049"/>
    <lineage>
        <taxon>Eukaryota</taxon>
        <taxon>Fungi</taxon>
        <taxon>Dikarya</taxon>
        <taxon>Ascomycota</taxon>
        <taxon>Pezizomycotina</taxon>
        <taxon>Sordariomycetes</taxon>
        <taxon>Hypocreomycetidae</taxon>
        <taxon>Microascales</taxon>
        <taxon>Microascaceae</taxon>
        <taxon>Cephalotrichum</taxon>
    </lineage>
</organism>
<proteinExistence type="predicted"/>
<dbReference type="EMBL" id="ONZQ02000007">
    <property type="protein sequence ID" value="SPO02906.1"/>
    <property type="molecule type" value="Genomic_DNA"/>
</dbReference>
<comment type="caution">
    <text evidence="1">The sequence shown here is derived from an EMBL/GenBank/DDBJ whole genome shotgun (WGS) entry which is preliminary data.</text>
</comment>
<name>A0AAE8MY54_9PEZI</name>
<keyword evidence="2" id="KW-1185">Reference proteome</keyword>
<evidence type="ECO:0000313" key="2">
    <source>
        <dbReference type="Proteomes" id="UP001187682"/>
    </source>
</evidence>
<protein>
    <submittedName>
        <fullName evidence="1">Uncharacterized protein</fullName>
    </submittedName>
</protein>
<reference evidence="1" key="1">
    <citation type="submission" date="2018-03" db="EMBL/GenBank/DDBJ databases">
        <authorList>
            <person name="Guldener U."/>
        </authorList>
    </citation>
    <scope>NUCLEOTIDE SEQUENCE</scope>
</reference>